<organism evidence="1 2">
    <name type="scientific">Microcaecilia unicolor</name>
    <dbReference type="NCBI Taxonomy" id="1415580"/>
    <lineage>
        <taxon>Eukaryota</taxon>
        <taxon>Metazoa</taxon>
        <taxon>Chordata</taxon>
        <taxon>Craniata</taxon>
        <taxon>Vertebrata</taxon>
        <taxon>Euteleostomi</taxon>
        <taxon>Amphibia</taxon>
        <taxon>Gymnophiona</taxon>
        <taxon>Siphonopidae</taxon>
        <taxon>Microcaecilia</taxon>
    </lineage>
</organism>
<dbReference type="Proteomes" id="UP000515156">
    <property type="component" value="Chromosome 8"/>
</dbReference>
<dbReference type="Pfam" id="PF16053">
    <property type="entry name" value="MRP-S34"/>
    <property type="match status" value="1"/>
</dbReference>
<protein>
    <submittedName>
        <fullName evidence="2">28S ribosomal protein S34, mitochondrial isoform X1</fullName>
    </submittedName>
</protein>
<name>A0A6P7YVJ3_9AMPH</name>
<dbReference type="OrthoDB" id="16434at2759"/>
<dbReference type="AlphaFoldDB" id="A0A6P7YVJ3"/>
<dbReference type="PANTHER" id="PTHR28589">
    <property type="entry name" value="28S RIBOSOMAL PROTEIN S34, MITOCHONDRIAL"/>
    <property type="match status" value="1"/>
</dbReference>
<dbReference type="KEGG" id="muo:115475585"/>
<keyword evidence="2" id="KW-0689">Ribosomal protein</keyword>
<dbReference type="GO" id="GO:0005840">
    <property type="term" value="C:ribosome"/>
    <property type="evidence" value="ECO:0007669"/>
    <property type="project" value="UniProtKB-KW"/>
</dbReference>
<dbReference type="GeneID" id="115475585"/>
<keyword evidence="1" id="KW-1185">Reference proteome</keyword>
<dbReference type="PANTHER" id="PTHR28589:SF1">
    <property type="entry name" value="SMALL RIBOSOMAL SUBUNIT PROTEIN MS34"/>
    <property type="match status" value="1"/>
</dbReference>
<evidence type="ECO:0000313" key="2">
    <source>
        <dbReference type="RefSeq" id="XP_030067290.1"/>
    </source>
</evidence>
<dbReference type="RefSeq" id="XP_030067290.1">
    <property type="nucleotide sequence ID" value="XM_030211430.1"/>
</dbReference>
<dbReference type="GO" id="GO:0005739">
    <property type="term" value="C:mitochondrion"/>
    <property type="evidence" value="ECO:0007669"/>
    <property type="project" value="InterPro"/>
</dbReference>
<dbReference type="GO" id="GO:0003735">
    <property type="term" value="F:structural constituent of ribosome"/>
    <property type="evidence" value="ECO:0007669"/>
    <property type="project" value="InterPro"/>
</dbReference>
<dbReference type="InParanoid" id="A0A6P7YVJ3"/>
<gene>
    <name evidence="2" type="primary">MRPS34</name>
</gene>
<dbReference type="InterPro" id="IPR032053">
    <property type="entry name" value="Ribosomal_mS34"/>
</dbReference>
<evidence type="ECO:0000313" key="1">
    <source>
        <dbReference type="Proteomes" id="UP000515156"/>
    </source>
</evidence>
<sequence length="255" mass="30207">MQFPSGREMVMDRLSAKGVRLRTSLRSSRCPHLSRRTMARKKRLRLIAEMARKIRAYRELKERPRDSQRFALDYETMTRPMTGRRLPALAWRDVRRELRLFSLLCRQPLFGIGRMVTRKSWLEGFDEPCYWVISKVKVDYTAENLDHGKAWGILTFRGKTETDVKEIEQVMYHDWRLLPKHEEENFKIFTPVPEPEPVRYVPYPPLIRAMKLAHLQKEGKPITQEPMLDLQKPILSPKEFFKNQGVKKNEDGTPV</sequence>
<accession>A0A6P7YVJ3</accession>
<keyword evidence="2" id="KW-0687">Ribonucleoprotein</keyword>
<proteinExistence type="predicted"/>
<dbReference type="FunCoup" id="A0A6P7YVJ3">
    <property type="interactions" value="1047"/>
</dbReference>
<reference evidence="2" key="1">
    <citation type="submission" date="2025-08" db="UniProtKB">
        <authorList>
            <consortium name="RefSeq"/>
        </authorList>
    </citation>
    <scope>IDENTIFICATION</scope>
</reference>
<dbReference type="CTD" id="65993"/>